<name>A0AAE0NX03_9PEZI</name>
<evidence type="ECO:0000256" key="2">
    <source>
        <dbReference type="ARBA" id="ARBA00022448"/>
    </source>
</evidence>
<evidence type="ECO:0000313" key="9">
    <source>
        <dbReference type="EMBL" id="KAK3389293.1"/>
    </source>
</evidence>
<evidence type="ECO:0000256" key="3">
    <source>
        <dbReference type="ARBA" id="ARBA00022692"/>
    </source>
</evidence>
<feature type="transmembrane region" description="Helical" evidence="7">
    <location>
        <begin position="242"/>
        <end position="261"/>
    </location>
</feature>
<feature type="region of interest" description="Disordered" evidence="6">
    <location>
        <begin position="1"/>
        <end position="26"/>
    </location>
</feature>
<dbReference type="SUPFAM" id="SSF103473">
    <property type="entry name" value="MFS general substrate transporter"/>
    <property type="match status" value="1"/>
</dbReference>
<dbReference type="Pfam" id="PF07690">
    <property type="entry name" value="MFS_1"/>
    <property type="match status" value="1"/>
</dbReference>
<proteinExistence type="predicted"/>
<dbReference type="InterPro" id="IPR011701">
    <property type="entry name" value="MFS"/>
</dbReference>
<dbReference type="Gene3D" id="1.20.1250.20">
    <property type="entry name" value="MFS general substrate transporter like domains"/>
    <property type="match status" value="1"/>
</dbReference>
<keyword evidence="2" id="KW-0813">Transport</keyword>
<dbReference type="Proteomes" id="UP001285441">
    <property type="component" value="Unassembled WGS sequence"/>
</dbReference>
<feature type="transmembrane region" description="Helical" evidence="7">
    <location>
        <begin position="81"/>
        <end position="99"/>
    </location>
</feature>
<evidence type="ECO:0000256" key="1">
    <source>
        <dbReference type="ARBA" id="ARBA00004141"/>
    </source>
</evidence>
<comment type="subcellular location">
    <subcellularLocation>
        <location evidence="1">Membrane</location>
        <topology evidence="1">Multi-pass membrane protein</topology>
    </subcellularLocation>
</comment>
<feature type="transmembrane region" description="Helical" evidence="7">
    <location>
        <begin position="111"/>
        <end position="130"/>
    </location>
</feature>
<dbReference type="FunFam" id="1.20.1250.20:FF:000196">
    <property type="entry name" value="MFS toxin efflux pump (AflT)"/>
    <property type="match status" value="1"/>
</dbReference>
<dbReference type="CDD" id="cd17502">
    <property type="entry name" value="MFS_Azr1_MDR_like"/>
    <property type="match status" value="1"/>
</dbReference>
<evidence type="ECO:0000256" key="7">
    <source>
        <dbReference type="SAM" id="Phobius"/>
    </source>
</evidence>
<feature type="compositionally biased region" description="Pro residues" evidence="6">
    <location>
        <begin position="1"/>
        <end position="12"/>
    </location>
</feature>
<feature type="transmembrane region" description="Helical" evidence="7">
    <location>
        <begin position="437"/>
        <end position="456"/>
    </location>
</feature>
<organism evidence="9 10">
    <name type="scientific">Podospora didyma</name>
    <dbReference type="NCBI Taxonomy" id="330526"/>
    <lineage>
        <taxon>Eukaryota</taxon>
        <taxon>Fungi</taxon>
        <taxon>Dikarya</taxon>
        <taxon>Ascomycota</taxon>
        <taxon>Pezizomycotina</taxon>
        <taxon>Sordariomycetes</taxon>
        <taxon>Sordariomycetidae</taxon>
        <taxon>Sordariales</taxon>
        <taxon>Podosporaceae</taxon>
        <taxon>Podospora</taxon>
    </lineage>
</organism>
<feature type="transmembrane region" description="Helical" evidence="7">
    <location>
        <begin position="201"/>
        <end position="221"/>
    </location>
</feature>
<dbReference type="PROSITE" id="PS50850">
    <property type="entry name" value="MFS"/>
    <property type="match status" value="1"/>
</dbReference>
<dbReference type="EMBL" id="JAULSW010000002">
    <property type="protein sequence ID" value="KAK3389293.1"/>
    <property type="molecule type" value="Genomic_DNA"/>
</dbReference>
<reference evidence="9" key="1">
    <citation type="journal article" date="2023" name="Mol. Phylogenet. Evol.">
        <title>Genome-scale phylogeny and comparative genomics of the fungal order Sordariales.</title>
        <authorList>
            <person name="Hensen N."/>
            <person name="Bonometti L."/>
            <person name="Westerberg I."/>
            <person name="Brannstrom I.O."/>
            <person name="Guillou S."/>
            <person name="Cros-Aarteil S."/>
            <person name="Calhoun S."/>
            <person name="Haridas S."/>
            <person name="Kuo A."/>
            <person name="Mondo S."/>
            <person name="Pangilinan J."/>
            <person name="Riley R."/>
            <person name="LaButti K."/>
            <person name="Andreopoulos B."/>
            <person name="Lipzen A."/>
            <person name="Chen C."/>
            <person name="Yan M."/>
            <person name="Daum C."/>
            <person name="Ng V."/>
            <person name="Clum A."/>
            <person name="Steindorff A."/>
            <person name="Ohm R.A."/>
            <person name="Martin F."/>
            <person name="Silar P."/>
            <person name="Natvig D.O."/>
            <person name="Lalanne C."/>
            <person name="Gautier V."/>
            <person name="Ament-Velasquez S.L."/>
            <person name="Kruys A."/>
            <person name="Hutchinson M.I."/>
            <person name="Powell A.J."/>
            <person name="Barry K."/>
            <person name="Miller A.N."/>
            <person name="Grigoriev I.V."/>
            <person name="Debuchy R."/>
            <person name="Gladieux P."/>
            <person name="Hiltunen Thoren M."/>
            <person name="Johannesson H."/>
        </authorList>
    </citation>
    <scope>NUCLEOTIDE SEQUENCE</scope>
    <source>
        <strain evidence="9">CBS 232.78</strain>
    </source>
</reference>
<feature type="transmembrane region" description="Helical" evidence="7">
    <location>
        <begin position="43"/>
        <end position="69"/>
    </location>
</feature>
<dbReference type="PANTHER" id="PTHR23501">
    <property type="entry name" value="MAJOR FACILITATOR SUPERFAMILY"/>
    <property type="match status" value="1"/>
</dbReference>
<dbReference type="AlphaFoldDB" id="A0AAE0NX03"/>
<feature type="transmembrane region" description="Helical" evidence="7">
    <location>
        <begin position="136"/>
        <end position="161"/>
    </location>
</feature>
<protein>
    <submittedName>
        <fullName evidence="9">Azole resistance protein</fullName>
    </submittedName>
</protein>
<keyword evidence="10" id="KW-1185">Reference proteome</keyword>
<feature type="transmembrane region" description="Helical" evidence="7">
    <location>
        <begin position="347"/>
        <end position="366"/>
    </location>
</feature>
<dbReference type="GO" id="GO:0022857">
    <property type="term" value="F:transmembrane transporter activity"/>
    <property type="evidence" value="ECO:0007669"/>
    <property type="project" value="InterPro"/>
</dbReference>
<accession>A0AAE0NX03</accession>
<evidence type="ECO:0000256" key="4">
    <source>
        <dbReference type="ARBA" id="ARBA00022989"/>
    </source>
</evidence>
<dbReference type="FunFam" id="1.20.1720.10:FF:000012">
    <property type="entry name" value="MFS toxin efflux pump (AflT)"/>
    <property type="match status" value="1"/>
</dbReference>
<feature type="compositionally biased region" description="Basic and acidic residues" evidence="6">
    <location>
        <begin position="600"/>
        <end position="611"/>
    </location>
</feature>
<evidence type="ECO:0000313" key="10">
    <source>
        <dbReference type="Proteomes" id="UP001285441"/>
    </source>
</evidence>
<feature type="transmembrane region" description="Helical" evidence="7">
    <location>
        <begin position="168"/>
        <end position="189"/>
    </location>
</feature>
<dbReference type="InterPro" id="IPR020846">
    <property type="entry name" value="MFS_dom"/>
</dbReference>
<sequence length="611" mass="65064">MAAKPNPDPVPSRPSGTPSEGPAAVDDEYQDAEQNYKPKSLKFWSIMLGMYLAMFLVALDRTIIATALASISNDFNSIEDIGWYGSAYMLTNACSILLLGKVYRQYSTKVVYLASIVIFEAGSALCGAAPTSSALIAGRAIAGFGAAGIQSGGMMIILPLVPLRKRPVFVSIFGMVFGVSSVLGPILGGAFTDHITWRWCFYINLPIGAITIVTVLLFLHLPPSKQQEEKLGLMDQIKQLDPLGLFFFVPAITSLILALQWGGSTDPWSAPRVIGLLVTAGVLLIGFIIVQVMMPETAMAPMRVVLDRSIAGSMLYMSLLAGAMLCVVYYITLWFQAAQGVSPLQAGIRTIPLILSMMIAGFIAAGITQKTGYYVPVMLISPLLATPGAGMLTTLTPSAGPNQWIGYQVLYGMGIGFGFQSSMLAAQTVLPRRDVPIGVALQFFMQQLGGAVFLAVGQNLFSSQLVSDLGGLLDPQIVLHTGATELHNVVPPQDLGIVIDRYSFALTRVFVLGTALSAFTILGALCLKWVNIKKKEGDKAVTAKLEEGEGGGDTEAESENKRPSGSAQADTKPAKEVHPGEPLAAGHDDPCLIPGPDMTANEKTETEKPSL</sequence>
<feature type="transmembrane region" description="Helical" evidence="7">
    <location>
        <begin position="509"/>
        <end position="530"/>
    </location>
</feature>
<reference evidence="9" key="2">
    <citation type="submission" date="2023-06" db="EMBL/GenBank/DDBJ databases">
        <authorList>
            <consortium name="Lawrence Berkeley National Laboratory"/>
            <person name="Haridas S."/>
            <person name="Hensen N."/>
            <person name="Bonometti L."/>
            <person name="Westerberg I."/>
            <person name="Brannstrom I.O."/>
            <person name="Guillou S."/>
            <person name="Cros-Aarteil S."/>
            <person name="Calhoun S."/>
            <person name="Kuo A."/>
            <person name="Mondo S."/>
            <person name="Pangilinan J."/>
            <person name="Riley R."/>
            <person name="LaButti K."/>
            <person name="Andreopoulos B."/>
            <person name="Lipzen A."/>
            <person name="Chen C."/>
            <person name="Yanf M."/>
            <person name="Daum C."/>
            <person name="Ng V."/>
            <person name="Clum A."/>
            <person name="Steindorff A."/>
            <person name="Ohm R."/>
            <person name="Martin F."/>
            <person name="Silar P."/>
            <person name="Natvig D."/>
            <person name="Lalanne C."/>
            <person name="Gautier V."/>
            <person name="Ament-velasquez S.L."/>
            <person name="Kruys A."/>
            <person name="Hutchinson M.I."/>
            <person name="Powell A.J."/>
            <person name="Barry K."/>
            <person name="Miller A.N."/>
            <person name="Grigoriev I.V."/>
            <person name="Debuchy R."/>
            <person name="Gladieux P."/>
            <person name="Thoren M.H."/>
            <person name="Johannesson H."/>
        </authorList>
    </citation>
    <scope>NUCLEOTIDE SEQUENCE</scope>
    <source>
        <strain evidence="9">CBS 232.78</strain>
    </source>
</reference>
<keyword evidence="4 7" id="KW-1133">Transmembrane helix</keyword>
<evidence type="ECO:0000256" key="5">
    <source>
        <dbReference type="ARBA" id="ARBA00023136"/>
    </source>
</evidence>
<feature type="domain" description="Major facilitator superfamily (MFS) profile" evidence="8">
    <location>
        <begin position="46"/>
        <end position="535"/>
    </location>
</feature>
<gene>
    <name evidence="9" type="ORF">B0H63DRAFT_463339</name>
</gene>
<feature type="transmembrane region" description="Helical" evidence="7">
    <location>
        <begin position="273"/>
        <end position="294"/>
    </location>
</feature>
<comment type="caution">
    <text evidence="9">The sequence shown here is derived from an EMBL/GenBank/DDBJ whole genome shotgun (WGS) entry which is preliminary data.</text>
</comment>
<keyword evidence="3 7" id="KW-0812">Transmembrane</keyword>
<feature type="compositionally biased region" description="Acidic residues" evidence="6">
    <location>
        <begin position="548"/>
        <end position="557"/>
    </location>
</feature>
<feature type="transmembrane region" description="Helical" evidence="7">
    <location>
        <begin position="315"/>
        <end position="335"/>
    </location>
</feature>
<evidence type="ECO:0000256" key="6">
    <source>
        <dbReference type="SAM" id="MobiDB-lite"/>
    </source>
</evidence>
<evidence type="ECO:0000259" key="8">
    <source>
        <dbReference type="PROSITE" id="PS50850"/>
    </source>
</evidence>
<feature type="transmembrane region" description="Helical" evidence="7">
    <location>
        <begin position="373"/>
        <end position="392"/>
    </location>
</feature>
<dbReference type="GO" id="GO:0005886">
    <property type="term" value="C:plasma membrane"/>
    <property type="evidence" value="ECO:0007669"/>
    <property type="project" value="TreeGrafter"/>
</dbReference>
<feature type="region of interest" description="Disordered" evidence="6">
    <location>
        <begin position="543"/>
        <end position="611"/>
    </location>
</feature>
<dbReference type="PANTHER" id="PTHR23501:SF201">
    <property type="entry name" value="MFS AFLATOXIN EFFLUX PUMP"/>
    <property type="match status" value="1"/>
</dbReference>
<feature type="transmembrane region" description="Helical" evidence="7">
    <location>
        <begin position="404"/>
        <end position="425"/>
    </location>
</feature>
<keyword evidence="5 7" id="KW-0472">Membrane</keyword>
<dbReference type="InterPro" id="IPR036259">
    <property type="entry name" value="MFS_trans_sf"/>
</dbReference>
<dbReference type="Gene3D" id="1.20.1720.10">
    <property type="entry name" value="Multidrug resistance protein D"/>
    <property type="match status" value="1"/>
</dbReference>